<protein>
    <recommendedName>
        <fullName evidence="7">ABC-2 type transporter transmembrane domain-containing protein</fullName>
    </recommendedName>
</protein>
<feature type="transmembrane region" description="Helical" evidence="6">
    <location>
        <begin position="94"/>
        <end position="121"/>
    </location>
</feature>
<evidence type="ECO:0000256" key="2">
    <source>
        <dbReference type="ARBA" id="ARBA00022448"/>
    </source>
</evidence>
<dbReference type="PANTHER" id="PTHR48041:SF105">
    <property type="entry name" value="FI02074P"/>
    <property type="match status" value="1"/>
</dbReference>
<dbReference type="InterPro" id="IPR013525">
    <property type="entry name" value="ABC2_TM"/>
</dbReference>
<gene>
    <name evidence="8" type="ORF">TSIB3V08_LOCUS11461</name>
</gene>
<keyword evidence="5 6" id="KW-0472">Membrane</keyword>
<evidence type="ECO:0000313" key="8">
    <source>
        <dbReference type="EMBL" id="CAD7267456.1"/>
    </source>
</evidence>
<feature type="transmembrane region" description="Helical" evidence="6">
    <location>
        <begin position="133"/>
        <end position="151"/>
    </location>
</feature>
<dbReference type="EMBL" id="OC009251">
    <property type="protein sequence ID" value="CAD7267456.1"/>
    <property type="molecule type" value="Genomic_DNA"/>
</dbReference>
<evidence type="ECO:0000259" key="7">
    <source>
        <dbReference type="Pfam" id="PF01061"/>
    </source>
</evidence>
<proteinExistence type="predicted"/>
<feature type="transmembrane region" description="Helical" evidence="6">
    <location>
        <begin position="157"/>
        <end position="177"/>
    </location>
</feature>
<keyword evidence="2" id="KW-0813">Transport</keyword>
<keyword evidence="3 6" id="KW-0812">Transmembrane</keyword>
<name>A0A7R9B8J6_TIMSH</name>
<organism evidence="8">
    <name type="scientific">Timema shepardi</name>
    <name type="common">Walking stick</name>
    <dbReference type="NCBI Taxonomy" id="629360"/>
    <lineage>
        <taxon>Eukaryota</taxon>
        <taxon>Metazoa</taxon>
        <taxon>Ecdysozoa</taxon>
        <taxon>Arthropoda</taxon>
        <taxon>Hexapoda</taxon>
        <taxon>Insecta</taxon>
        <taxon>Pterygota</taxon>
        <taxon>Neoptera</taxon>
        <taxon>Polyneoptera</taxon>
        <taxon>Phasmatodea</taxon>
        <taxon>Timematodea</taxon>
        <taxon>Timematoidea</taxon>
        <taxon>Timematidae</taxon>
        <taxon>Timema</taxon>
    </lineage>
</organism>
<feature type="domain" description="ABC-2 type transporter transmembrane" evidence="7">
    <location>
        <begin position="14"/>
        <end position="167"/>
    </location>
</feature>
<dbReference type="GO" id="GO:0005886">
    <property type="term" value="C:plasma membrane"/>
    <property type="evidence" value="ECO:0007669"/>
    <property type="project" value="TreeGrafter"/>
</dbReference>
<feature type="transmembrane region" description="Helical" evidence="6">
    <location>
        <begin position="51"/>
        <end position="74"/>
    </location>
</feature>
<keyword evidence="4 6" id="KW-1133">Transmembrane helix</keyword>
<evidence type="ECO:0000256" key="1">
    <source>
        <dbReference type="ARBA" id="ARBA00004141"/>
    </source>
</evidence>
<evidence type="ECO:0000256" key="4">
    <source>
        <dbReference type="ARBA" id="ARBA00022989"/>
    </source>
</evidence>
<dbReference type="PANTHER" id="PTHR48041">
    <property type="entry name" value="ABC TRANSPORTER G FAMILY MEMBER 28"/>
    <property type="match status" value="1"/>
</dbReference>
<dbReference type="GO" id="GO:0140359">
    <property type="term" value="F:ABC-type transporter activity"/>
    <property type="evidence" value="ECO:0007669"/>
    <property type="project" value="InterPro"/>
</dbReference>
<dbReference type="Pfam" id="PF01061">
    <property type="entry name" value="ABC2_membrane"/>
    <property type="match status" value="1"/>
</dbReference>
<comment type="subcellular location">
    <subcellularLocation>
        <location evidence="1">Membrane</location>
        <topology evidence="1">Multi-pass membrane protein</topology>
    </subcellularLocation>
</comment>
<evidence type="ECO:0000256" key="5">
    <source>
        <dbReference type="ARBA" id="ARBA00023136"/>
    </source>
</evidence>
<dbReference type="AlphaFoldDB" id="A0A7R9B8J6"/>
<reference evidence="8" key="1">
    <citation type="submission" date="2020-11" db="EMBL/GenBank/DDBJ databases">
        <authorList>
            <person name="Tran Van P."/>
        </authorList>
    </citation>
    <scope>NUCLEOTIDE SEQUENCE</scope>
</reference>
<evidence type="ECO:0000256" key="3">
    <source>
        <dbReference type="ARBA" id="ARBA00022692"/>
    </source>
</evidence>
<feature type="transmembrane region" description="Helical" evidence="6">
    <location>
        <begin position="20"/>
        <end position="39"/>
    </location>
</feature>
<sequence length="302" mass="33770">MLSPTAEDGEIEVRISTTFFLMLSHHIFSALVLGGIYFGTGNDATKPFMNFKFCIAVLVFFMYTHIMTQVLLFPTEVKLLQREYFNRWYGLKPYYMALTVSTLPTLILFGFAFLVVSYLLSAQPLDLVRFMKYCLICLLVGAVSEGYGLAIGSMFGVMIGGLVAFLIFYRMVAYLALRFRLTAEFSSKLRNVATKILRRKACIVAGPTQLPAHARFGSKIKKKKKDQDIPEMCAVHSYSNNHSTFSADPSYILSVLVAEWSVRLTTGLEDPGYILSVPVAEWSGRLTTGLEGPWLHPVCPCG</sequence>
<dbReference type="InterPro" id="IPR050352">
    <property type="entry name" value="ABCG_transporters"/>
</dbReference>
<accession>A0A7R9B8J6</accession>
<evidence type="ECO:0000256" key="6">
    <source>
        <dbReference type="SAM" id="Phobius"/>
    </source>
</evidence>